<organism evidence="2 3">
    <name type="scientific">Elysia crispata</name>
    <name type="common">lettuce slug</name>
    <dbReference type="NCBI Taxonomy" id="231223"/>
    <lineage>
        <taxon>Eukaryota</taxon>
        <taxon>Metazoa</taxon>
        <taxon>Spiralia</taxon>
        <taxon>Lophotrochozoa</taxon>
        <taxon>Mollusca</taxon>
        <taxon>Gastropoda</taxon>
        <taxon>Heterobranchia</taxon>
        <taxon>Euthyneura</taxon>
        <taxon>Panpulmonata</taxon>
        <taxon>Sacoglossa</taxon>
        <taxon>Placobranchoidea</taxon>
        <taxon>Plakobranchidae</taxon>
        <taxon>Elysia</taxon>
    </lineage>
</organism>
<dbReference type="Proteomes" id="UP001283361">
    <property type="component" value="Unassembled WGS sequence"/>
</dbReference>
<dbReference type="AlphaFoldDB" id="A0AAE1B2Q6"/>
<feature type="compositionally biased region" description="Basic and acidic residues" evidence="1">
    <location>
        <begin position="32"/>
        <end position="49"/>
    </location>
</feature>
<evidence type="ECO:0000313" key="3">
    <source>
        <dbReference type="Proteomes" id="UP001283361"/>
    </source>
</evidence>
<dbReference type="EMBL" id="JAWDGP010000740">
    <property type="protein sequence ID" value="KAK3797796.1"/>
    <property type="molecule type" value="Genomic_DNA"/>
</dbReference>
<name>A0AAE1B2Q6_9GAST</name>
<gene>
    <name evidence="2" type="ORF">RRG08_052396</name>
</gene>
<accession>A0AAE1B2Q6</accession>
<keyword evidence="3" id="KW-1185">Reference proteome</keyword>
<protein>
    <submittedName>
        <fullName evidence="2">Uncharacterized protein</fullName>
    </submittedName>
</protein>
<evidence type="ECO:0000256" key="1">
    <source>
        <dbReference type="SAM" id="MobiDB-lite"/>
    </source>
</evidence>
<feature type="region of interest" description="Disordered" evidence="1">
    <location>
        <begin position="1"/>
        <end position="73"/>
    </location>
</feature>
<comment type="caution">
    <text evidence="2">The sequence shown here is derived from an EMBL/GenBank/DDBJ whole genome shotgun (WGS) entry which is preliminary data.</text>
</comment>
<proteinExistence type="predicted"/>
<reference evidence="2" key="1">
    <citation type="journal article" date="2023" name="G3 (Bethesda)">
        <title>A reference genome for the long-term kleptoplast-retaining sea slug Elysia crispata morphotype clarki.</title>
        <authorList>
            <person name="Eastman K.E."/>
            <person name="Pendleton A.L."/>
            <person name="Shaikh M.A."/>
            <person name="Suttiyut T."/>
            <person name="Ogas R."/>
            <person name="Tomko P."/>
            <person name="Gavelis G."/>
            <person name="Widhalm J.R."/>
            <person name="Wisecaver J.H."/>
        </authorList>
    </citation>
    <scope>NUCLEOTIDE SEQUENCE</scope>
    <source>
        <strain evidence="2">ECLA1</strain>
    </source>
</reference>
<sequence length="73" mass="8461">MRRSTTSKDHQNLHKQSIRVHRVEDEEGDGQNDEKMMPGRDQSIRVHREEDEEGDGQNEGKMMSGGDQVLERL</sequence>
<feature type="compositionally biased region" description="Basic and acidic residues" evidence="1">
    <location>
        <begin position="1"/>
        <end position="12"/>
    </location>
</feature>
<evidence type="ECO:0000313" key="2">
    <source>
        <dbReference type="EMBL" id="KAK3797796.1"/>
    </source>
</evidence>